<dbReference type="STRING" id="796604.A0A2X0NUZ6"/>
<dbReference type="InterPro" id="IPR000719">
    <property type="entry name" value="Prot_kinase_dom"/>
</dbReference>
<feature type="domain" description="AGC-kinase C-terminal" evidence="10">
    <location>
        <begin position="659"/>
        <end position="746"/>
    </location>
</feature>
<dbReference type="PANTHER" id="PTHR24351">
    <property type="entry name" value="RIBOSOMAL PROTEIN S6 KINASE"/>
    <property type="match status" value="1"/>
</dbReference>
<dbReference type="InterPro" id="IPR017441">
    <property type="entry name" value="Protein_kinase_ATP_BS"/>
</dbReference>
<dbReference type="EMBL" id="FQNC01000014">
    <property type="protein sequence ID" value="SGY16140.1"/>
    <property type="molecule type" value="Genomic_DNA"/>
</dbReference>
<keyword evidence="1" id="KW-0723">Serine/threonine-protein kinase</keyword>
<dbReference type="PROSITE" id="PS51285">
    <property type="entry name" value="AGC_KINASE_CTER"/>
    <property type="match status" value="1"/>
</dbReference>
<dbReference type="SUPFAM" id="SSF56112">
    <property type="entry name" value="Protein kinase-like (PK-like)"/>
    <property type="match status" value="1"/>
</dbReference>
<dbReference type="SMART" id="SM00220">
    <property type="entry name" value="S_TKc"/>
    <property type="match status" value="1"/>
</dbReference>
<keyword evidence="5" id="KW-0418">Kinase</keyword>
<dbReference type="SMART" id="SM00239">
    <property type="entry name" value="C2"/>
    <property type="match status" value="1"/>
</dbReference>
<dbReference type="Gene3D" id="1.10.510.10">
    <property type="entry name" value="Transferase(Phosphotransferase) domain 1"/>
    <property type="match status" value="1"/>
</dbReference>
<evidence type="ECO:0000259" key="9">
    <source>
        <dbReference type="PROSITE" id="PS50011"/>
    </source>
</evidence>
<dbReference type="GO" id="GO:0004674">
    <property type="term" value="F:protein serine/threonine kinase activity"/>
    <property type="evidence" value="ECO:0007669"/>
    <property type="project" value="UniProtKB-KW"/>
</dbReference>
<evidence type="ECO:0000256" key="2">
    <source>
        <dbReference type="ARBA" id="ARBA00022553"/>
    </source>
</evidence>
<keyword evidence="3" id="KW-0808">Transferase</keyword>
<accession>A0A2X0NUZ6</accession>
<evidence type="ECO:0000256" key="1">
    <source>
        <dbReference type="ARBA" id="ARBA00022527"/>
    </source>
</evidence>
<protein>
    <submittedName>
        <fullName evidence="11">BQ5605_C012g06770 protein</fullName>
    </submittedName>
</protein>
<organism evidence="11 12">
    <name type="scientific">Microbotryum silenes-dioicae</name>
    <dbReference type="NCBI Taxonomy" id="796604"/>
    <lineage>
        <taxon>Eukaryota</taxon>
        <taxon>Fungi</taxon>
        <taxon>Dikarya</taxon>
        <taxon>Basidiomycota</taxon>
        <taxon>Pucciniomycotina</taxon>
        <taxon>Microbotryomycetes</taxon>
        <taxon>Microbotryales</taxon>
        <taxon>Microbotryaceae</taxon>
        <taxon>Microbotryum</taxon>
    </lineage>
</organism>
<dbReference type="CDD" id="cd05123">
    <property type="entry name" value="STKc_AGC"/>
    <property type="match status" value="1"/>
</dbReference>
<dbReference type="PROSITE" id="PS00107">
    <property type="entry name" value="PROTEIN_KINASE_ATP"/>
    <property type="match status" value="1"/>
</dbReference>
<dbReference type="GO" id="GO:0005524">
    <property type="term" value="F:ATP binding"/>
    <property type="evidence" value="ECO:0007669"/>
    <property type="project" value="UniProtKB-UniRule"/>
</dbReference>
<dbReference type="Gene3D" id="3.30.200.20">
    <property type="entry name" value="Phosphorylase Kinase, domain 1"/>
    <property type="match status" value="1"/>
</dbReference>
<gene>
    <name evidence="11" type="primary">BQ5605_C012g06770</name>
    <name evidence="11" type="ORF">BQ5605_C012G06770</name>
</gene>
<feature type="domain" description="Protein kinase" evidence="9">
    <location>
        <begin position="402"/>
        <end position="658"/>
    </location>
</feature>
<dbReference type="PROSITE" id="PS00108">
    <property type="entry name" value="PROTEIN_KINASE_ST"/>
    <property type="match status" value="1"/>
</dbReference>
<evidence type="ECO:0000256" key="4">
    <source>
        <dbReference type="ARBA" id="ARBA00022741"/>
    </source>
</evidence>
<dbReference type="FunFam" id="1.10.510.10:FF:000008">
    <property type="entry name" value="Non-specific serine/threonine protein kinase"/>
    <property type="match status" value="1"/>
</dbReference>
<feature type="region of interest" description="Disordered" evidence="8">
    <location>
        <begin position="57"/>
        <end position="132"/>
    </location>
</feature>
<evidence type="ECO:0000256" key="8">
    <source>
        <dbReference type="SAM" id="MobiDB-lite"/>
    </source>
</evidence>
<feature type="region of interest" description="Disordered" evidence="8">
    <location>
        <begin position="181"/>
        <end position="280"/>
    </location>
</feature>
<dbReference type="InterPro" id="IPR011009">
    <property type="entry name" value="Kinase-like_dom_sf"/>
</dbReference>
<keyword evidence="12" id="KW-1185">Reference proteome</keyword>
<dbReference type="InterPro" id="IPR000008">
    <property type="entry name" value="C2_dom"/>
</dbReference>
<evidence type="ECO:0000256" key="3">
    <source>
        <dbReference type="ARBA" id="ARBA00022679"/>
    </source>
</evidence>
<keyword evidence="2" id="KW-0597">Phosphoprotein</keyword>
<keyword evidence="4 7" id="KW-0547">Nucleotide-binding</keyword>
<reference evidence="11 12" key="1">
    <citation type="submission" date="2016-11" db="EMBL/GenBank/DDBJ databases">
        <authorList>
            <person name="Jaros S."/>
            <person name="Januszkiewicz K."/>
            <person name="Wedrychowicz H."/>
        </authorList>
    </citation>
    <scope>NUCLEOTIDE SEQUENCE [LARGE SCALE GENOMIC DNA]</scope>
</reference>
<keyword evidence="6 7" id="KW-0067">ATP-binding</keyword>
<evidence type="ECO:0000313" key="12">
    <source>
        <dbReference type="Proteomes" id="UP000249464"/>
    </source>
</evidence>
<name>A0A2X0NUZ6_9BASI</name>
<dbReference type="InterPro" id="IPR000961">
    <property type="entry name" value="AGC-kinase_C"/>
</dbReference>
<dbReference type="AlphaFoldDB" id="A0A2X0NUZ6"/>
<proteinExistence type="predicted"/>
<dbReference type="SUPFAM" id="SSF49562">
    <property type="entry name" value="C2 domain (Calcium/lipid-binding domain, CaLB)"/>
    <property type="match status" value="1"/>
</dbReference>
<evidence type="ECO:0000259" key="10">
    <source>
        <dbReference type="PROSITE" id="PS51285"/>
    </source>
</evidence>
<dbReference type="Pfam" id="PF00168">
    <property type="entry name" value="C2"/>
    <property type="match status" value="1"/>
</dbReference>
<dbReference type="InterPro" id="IPR008271">
    <property type="entry name" value="Ser/Thr_kinase_AS"/>
</dbReference>
<evidence type="ECO:0000256" key="6">
    <source>
        <dbReference type="ARBA" id="ARBA00022840"/>
    </source>
</evidence>
<dbReference type="InterPro" id="IPR045270">
    <property type="entry name" value="STKc_AGC"/>
</dbReference>
<sequence length="778" mass="85353">MMKEPTPTSTAPLSRTSSFIKQYPELDPQNHLRVLDQHLRESGGSCSLTQALHDHFNSTTNGHSHGHGHGTGNSINGRSSRIATPLLTPPLSPAESFGALYPEPPHLSRPSSPHGSSFVSLPPALSKTSSIEDEHGHHALPTTQLMGKLSIVVVEAKNLRVESGKEKPYVLLQYDRTDSVGREYGAPPPNVKPLLGVPKRGGGINRLNGHPQGLDGKGINSVRRVGSSSNGSGPYDPTSPLGARPPKLNRRSTTEMSTSTRIVDDSPPVGDPKDIGTPTDPIWNHNASFDVIAPGRTILICVYDKLAPQGGFPAHGFLGASVFEAPLSAETGEDGLGLDIWVPLTSALDPNVGGEVRLRILFENLHVSFHAIAGFAICALNTDTLVCVLASQLRPKLTVDDFQVLRRIGQGSFGQVFRVRKRDTKRIYAMKVISKKNVVSREALAQVLAERQVLARTLESPFLVGLKFSFQSTTDLFFVIDYKSGGELFQHLQKDGGRFEESKTRFYVAEIVLGLAYLHSQNIVYRDLKPENCLLDGSGHVILCDFGLSKLLDSPEATTRTLCGTAAFTAPEVLLDIEYSFPCDFWSLGCLAYEMCYGFSPFYAENRIEEYERILSGEIKIPAKKGYSPEGRDLLQRLLTREPSERISTDGIRSHAFFESIDWTNLALRQVSPPFKPPTHADEDACDYHDLGRSGHWMFDEIRGCHSARGSLSEANGNGNKTPDEDVDGLFRNFTFTAKEKEKELAANKMLVTERANGNKEKKIVGAQARRSSFDLMP</sequence>
<evidence type="ECO:0000256" key="5">
    <source>
        <dbReference type="ARBA" id="ARBA00022777"/>
    </source>
</evidence>
<dbReference type="InterPro" id="IPR035892">
    <property type="entry name" value="C2_domain_sf"/>
</dbReference>
<dbReference type="Proteomes" id="UP000249464">
    <property type="component" value="Unassembled WGS sequence"/>
</dbReference>
<feature type="compositionally biased region" description="Polar residues" evidence="8">
    <location>
        <begin position="109"/>
        <end position="119"/>
    </location>
</feature>
<feature type="compositionally biased region" description="Low complexity" evidence="8">
    <location>
        <begin position="220"/>
        <end position="233"/>
    </location>
</feature>
<dbReference type="PROSITE" id="PS50011">
    <property type="entry name" value="PROTEIN_KINASE_DOM"/>
    <property type="match status" value="1"/>
</dbReference>
<feature type="binding site" evidence="7">
    <location>
        <position position="431"/>
    </location>
    <ligand>
        <name>ATP</name>
        <dbReference type="ChEBI" id="CHEBI:30616"/>
    </ligand>
</feature>
<evidence type="ECO:0000256" key="7">
    <source>
        <dbReference type="PROSITE-ProRule" id="PRU10141"/>
    </source>
</evidence>
<evidence type="ECO:0000313" key="11">
    <source>
        <dbReference type="EMBL" id="SGY16140.1"/>
    </source>
</evidence>
<dbReference type="Pfam" id="PF00069">
    <property type="entry name" value="Pkinase"/>
    <property type="match status" value="1"/>
</dbReference>